<dbReference type="RefSeq" id="WP_089401650.1">
    <property type="nucleotide sequence ID" value="NZ_FZOT01000027.1"/>
</dbReference>
<dbReference type="NCBIfam" id="NF004525">
    <property type="entry name" value="PRK05870.1"/>
    <property type="match status" value="1"/>
</dbReference>
<dbReference type="GO" id="GO:0003824">
    <property type="term" value="F:catalytic activity"/>
    <property type="evidence" value="ECO:0007669"/>
    <property type="project" value="InterPro"/>
</dbReference>
<dbReference type="InterPro" id="IPR018376">
    <property type="entry name" value="Enoyl-CoA_hyd/isom_CS"/>
</dbReference>
<proteinExistence type="inferred from homology"/>
<evidence type="ECO:0000256" key="2">
    <source>
        <dbReference type="RuleBase" id="RU003707"/>
    </source>
</evidence>
<protein>
    <submittedName>
        <fullName evidence="3">Enoyl-CoA hydratase</fullName>
    </submittedName>
</protein>
<reference evidence="3 4" key="1">
    <citation type="submission" date="2017-06" db="EMBL/GenBank/DDBJ databases">
        <authorList>
            <person name="Kim H.J."/>
            <person name="Triplett B.A."/>
        </authorList>
    </citation>
    <scope>NUCLEOTIDE SEQUENCE [LARGE SCALE GENOMIC DNA]</scope>
    <source>
        <strain evidence="3 4">U15</strain>
    </source>
</reference>
<evidence type="ECO:0000313" key="3">
    <source>
        <dbReference type="EMBL" id="SNT34410.1"/>
    </source>
</evidence>
<dbReference type="AlphaFoldDB" id="A0A239LVW8"/>
<dbReference type="PANTHER" id="PTHR11941:SF54">
    <property type="entry name" value="ENOYL-COA HYDRATASE, MITOCHONDRIAL"/>
    <property type="match status" value="1"/>
</dbReference>
<dbReference type="PANTHER" id="PTHR11941">
    <property type="entry name" value="ENOYL-COA HYDRATASE-RELATED"/>
    <property type="match status" value="1"/>
</dbReference>
<dbReference type="Gene3D" id="3.90.226.10">
    <property type="entry name" value="2-enoyl-CoA Hydratase, Chain A, domain 1"/>
    <property type="match status" value="1"/>
</dbReference>
<sequence>MGLLDIEKREGLALLRLNDPQRRNLLSSGLCRELIAAVKEANADESVRAIVICAAGKAFCAGADLDDLKAAAAGDTAAVQDVYDAFLTVADSPLPTLALVQGPAVGAGMNLALACDARIVGSAGSFDTRFLQIGLHPGGGHTWMLLRAVGWETASRLLLFSRTVKAEEAVRIGLAAEQAPNEELEAAALALLANLRNTPRELLLRTKASLRQAAASSHQESYKHETAEQMWSLHQPAFEKLVSDLQFKLGKRGD</sequence>
<dbReference type="SUPFAM" id="SSF52096">
    <property type="entry name" value="ClpP/crotonase"/>
    <property type="match status" value="1"/>
</dbReference>
<gene>
    <name evidence="3" type="ORF">SAMN06265795_1273</name>
</gene>
<dbReference type="Proteomes" id="UP000198284">
    <property type="component" value="Unassembled WGS sequence"/>
</dbReference>
<dbReference type="InterPro" id="IPR001753">
    <property type="entry name" value="Enoyl-CoA_hydra/iso"/>
</dbReference>
<name>A0A239LVW8_9BURK</name>
<dbReference type="InterPro" id="IPR029045">
    <property type="entry name" value="ClpP/crotonase-like_dom_sf"/>
</dbReference>
<evidence type="ECO:0000256" key="1">
    <source>
        <dbReference type="ARBA" id="ARBA00005254"/>
    </source>
</evidence>
<keyword evidence="4" id="KW-1185">Reference proteome</keyword>
<dbReference type="CDD" id="cd06558">
    <property type="entry name" value="crotonase-like"/>
    <property type="match status" value="1"/>
</dbReference>
<evidence type="ECO:0000313" key="4">
    <source>
        <dbReference type="Proteomes" id="UP000198284"/>
    </source>
</evidence>
<dbReference type="Pfam" id="PF00378">
    <property type="entry name" value="ECH_1"/>
    <property type="match status" value="1"/>
</dbReference>
<dbReference type="OrthoDB" id="4608673at2"/>
<dbReference type="PROSITE" id="PS00166">
    <property type="entry name" value="ENOYL_COA_HYDRATASE"/>
    <property type="match status" value="1"/>
</dbReference>
<dbReference type="EMBL" id="FZOT01000027">
    <property type="protein sequence ID" value="SNT34410.1"/>
    <property type="molecule type" value="Genomic_DNA"/>
</dbReference>
<organism evidence="3 4">
    <name type="scientific">Noviherbaspirillum humi</name>
    <dbReference type="NCBI Taxonomy" id="1688639"/>
    <lineage>
        <taxon>Bacteria</taxon>
        <taxon>Pseudomonadati</taxon>
        <taxon>Pseudomonadota</taxon>
        <taxon>Betaproteobacteria</taxon>
        <taxon>Burkholderiales</taxon>
        <taxon>Oxalobacteraceae</taxon>
        <taxon>Noviherbaspirillum</taxon>
    </lineage>
</organism>
<accession>A0A239LVW8</accession>
<dbReference type="GO" id="GO:0006635">
    <property type="term" value="P:fatty acid beta-oxidation"/>
    <property type="evidence" value="ECO:0007669"/>
    <property type="project" value="TreeGrafter"/>
</dbReference>
<comment type="similarity">
    <text evidence="1 2">Belongs to the enoyl-CoA hydratase/isomerase family.</text>
</comment>